<organism evidence="2 3">
    <name type="scientific">Flavobacterium fructosi</name>
    <dbReference type="NCBI Taxonomy" id="3230416"/>
    <lineage>
        <taxon>Bacteria</taxon>
        <taxon>Pseudomonadati</taxon>
        <taxon>Bacteroidota</taxon>
        <taxon>Flavobacteriia</taxon>
        <taxon>Flavobacteriales</taxon>
        <taxon>Flavobacteriaceae</taxon>
        <taxon>Flavobacterium</taxon>
    </lineage>
</organism>
<reference evidence="2 3" key="1">
    <citation type="submission" date="2024-06" db="EMBL/GenBank/DDBJ databases">
        <title>Flavobacterium spp. isolated from glacier.</title>
        <authorList>
            <person name="Han D."/>
        </authorList>
    </citation>
    <scope>NUCLEOTIDE SEQUENCE [LARGE SCALE GENOMIC DNA]</scope>
    <source>
        <strain evidence="2 3">LB3P45</strain>
    </source>
</reference>
<dbReference type="EMBL" id="JBHZQA010000006">
    <property type="protein sequence ID" value="MFE3848506.1"/>
    <property type="molecule type" value="Genomic_DNA"/>
</dbReference>
<dbReference type="PROSITE" id="PS50075">
    <property type="entry name" value="CARRIER"/>
    <property type="match status" value="1"/>
</dbReference>
<name>A0ABW6HN79_9FLAO</name>
<comment type="caution">
    <text evidence="2">The sequence shown here is derived from an EMBL/GenBank/DDBJ whole genome shotgun (WGS) entry which is preliminary data.</text>
</comment>
<accession>A0ABW6HN79</accession>
<dbReference type="SUPFAM" id="SSF47336">
    <property type="entry name" value="ACP-like"/>
    <property type="match status" value="1"/>
</dbReference>
<dbReference type="RefSeq" id="WP_379858256.1">
    <property type="nucleotide sequence ID" value="NZ_JBHZQA010000006.1"/>
</dbReference>
<dbReference type="Gene3D" id="1.10.1200.10">
    <property type="entry name" value="ACP-like"/>
    <property type="match status" value="1"/>
</dbReference>
<protein>
    <submittedName>
        <fullName evidence="2">Acyl carrier protein</fullName>
    </submittedName>
</protein>
<dbReference type="Proteomes" id="UP001600039">
    <property type="component" value="Unassembled WGS sequence"/>
</dbReference>
<dbReference type="InterPro" id="IPR009081">
    <property type="entry name" value="PP-bd_ACP"/>
</dbReference>
<dbReference type="InterPro" id="IPR036736">
    <property type="entry name" value="ACP-like_sf"/>
</dbReference>
<keyword evidence="3" id="KW-1185">Reference proteome</keyword>
<evidence type="ECO:0000259" key="1">
    <source>
        <dbReference type="PROSITE" id="PS50075"/>
    </source>
</evidence>
<evidence type="ECO:0000313" key="3">
    <source>
        <dbReference type="Proteomes" id="UP001600039"/>
    </source>
</evidence>
<sequence>MNKEQTIEELKSIVKPYIANQEAFDRLTEETDFINDLKINSANLVDVILDIEEKYNIVIDNESMERMINVKSAMEIIEAKLSEKL</sequence>
<proteinExistence type="predicted"/>
<evidence type="ECO:0000313" key="2">
    <source>
        <dbReference type="EMBL" id="MFE3848506.1"/>
    </source>
</evidence>
<gene>
    <name evidence="2" type="ORF">ACFX5D_11080</name>
</gene>
<feature type="domain" description="Carrier" evidence="1">
    <location>
        <begin position="5"/>
        <end position="81"/>
    </location>
</feature>